<dbReference type="SUPFAM" id="SSF58104">
    <property type="entry name" value="Methyl-accepting chemotaxis protein (MCP) signaling domain"/>
    <property type="match status" value="1"/>
</dbReference>
<evidence type="ECO:0000313" key="8">
    <source>
        <dbReference type="Proteomes" id="UP000006062"/>
    </source>
</evidence>
<reference evidence="7 8" key="1">
    <citation type="submission" date="2012-06" db="EMBL/GenBank/DDBJ databases">
        <title>Complete sequence of Thiocystis violascens DSM 198.</title>
        <authorList>
            <consortium name="US DOE Joint Genome Institute"/>
            <person name="Lucas S."/>
            <person name="Han J."/>
            <person name="Lapidus A."/>
            <person name="Cheng J.-F."/>
            <person name="Goodwin L."/>
            <person name="Pitluck S."/>
            <person name="Peters L."/>
            <person name="Ovchinnikova G."/>
            <person name="Teshima H."/>
            <person name="Detter J.C."/>
            <person name="Han C."/>
            <person name="Tapia R."/>
            <person name="Land M."/>
            <person name="Hauser L."/>
            <person name="Kyrpides N."/>
            <person name="Ivanova N."/>
            <person name="Pagani I."/>
            <person name="Vogl K."/>
            <person name="Liu Z."/>
            <person name="Frigaard N.-U."/>
            <person name="Bryant D."/>
            <person name="Woyke T."/>
        </authorList>
    </citation>
    <scope>NUCLEOTIDE SEQUENCE [LARGE SCALE GENOMIC DNA]</scope>
    <source>
        <strain evidence="8">ATCC 17096 / DSM 198 / 6111</strain>
    </source>
</reference>
<dbReference type="PANTHER" id="PTHR32089">
    <property type="entry name" value="METHYL-ACCEPTING CHEMOTAXIS PROTEIN MCPB"/>
    <property type="match status" value="1"/>
</dbReference>
<organism evidence="7 8">
    <name type="scientific">Thiocystis violascens (strain ATCC 17096 / DSM 198 / 6111)</name>
    <name type="common">Chromatium violascens</name>
    <dbReference type="NCBI Taxonomy" id="765911"/>
    <lineage>
        <taxon>Bacteria</taxon>
        <taxon>Pseudomonadati</taxon>
        <taxon>Pseudomonadota</taxon>
        <taxon>Gammaproteobacteria</taxon>
        <taxon>Chromatiales</taxon>
        <taxon>Chromatiaceae</taxon>
        <taxon>Thiocystis</taxon>
    </lineage>
</organism>
<dbReference type="SMART" id="SM00283">
    <property type="entry name" value="MA"/>
    <property type="match status" value="1"/>
</dbReference>
<dbReference type="Proteomes" id="UP000006062">
    <property type="component" value="Chromosome"/>
</dbReference>
<dbReference type="AlphaFoldDB" id="I3YB45"/>
<evidence type="ECO:0000256" key="5">
    <source>
        <dbReference type="SAM" id="Phobius"/>
    </source>
</evidence>
<dbReference type="EMBL" id="CP003154">
    <property type="protein sequence ID" value="AFL74213.1"/>
    <property type="molecule type" value="Genomic_DNA"/>
</dbReference>
<evidence type="ECO:0000256" key="1">
    <source>
        <dbReference type="ARBA" id="ARBA00004370"/>
    </source>
</evidence>
<accession>I3YB45</accession>
<evidence type="ECO:0000256" key="4">
    <source>
        <dbReference type="PROSITE-ProRule" id="PRU00284"/>
    </source>
</evidence>
<gene>
    <name evidence="7" type="ordered locus">Thivi_2264</name>
</gene>
<dbReference type="HOGENOM" id="CLU_000445_107_32_6"/>
<evidence type="ECO:0000256" key="3">
    <source>
        <dbReference type="ARBA" id="ARBA00029447"/>
    </source>
</evidence>
<evidence type="ECO:0000313" key="7">
    <source>
        <dbReference type="EMBL" id="AFL74213.1"/>
    </source>
</evidence>
<dbReference type="CDD" id="cd11386">
    <property type="entry name" value="MCP_signal"/>
    <property type="match status" value="1"/>
</dbReference>
<dbReference type="eggNOG" id="COG0840">
    <property type="taxonomic scope" value="Bacteria"/>
</dbReference>
<keyword evidence="2 4" id="KW-0807">Transducer</keyword>
<dbReference type="Gene3D" id="1.10.287.950">
    <property type="entry name" value="Methyl-accepting chemotaxis protein"/>
    <property type="match status" value="1"/>
</dbReference>
<keyword evidence="8" id="KW-1185">Reference proteome</keyword>
<dbReference type="InterPro" id="IPR004089">
    <property type="entry name" value="MCPsignal_dom"/>
</dbReference>
<dbReference type="FunFam" id="1.10.287.950:FF:000001">
    <property type="entry name" value="Methyl-accepting chemotaxis sensory transducer"/>
    <property type="match status" value="1"/>
</dbReference>
<keyword evidence="5" id="KW-0812">Transmembrane</keyword>
<protein>
    <submittedName>
        <fullName evidence="7">Methyl-accepting chemotaxis protein</fullName>
    </submittedName>
</protein>
<comment type="similarity">
    <text evidence="3">Belongs to the methyl-accepting chemotaxis (MCP) protein family.</text>
</comment>
<dbReference type="GO" id="GO:0016020">
    <property type="term" value="C:membrane"/>
    <property type="evidence" value="ECO:0007669"/>
    <property type="project" value="UniProtKB-SubCell"/>
</dbReference>
<keyword evidence="5" id="KW-0472">Membrane</keyword>
<proteinExistence type="inferred from homology"/>
<evidence type="ECO:0000256" key="2">
    <source>
        <dbReference type="ARBA" id="ARBA00023224"/>
    </source>
</evidence>
<comment type="subcellular location">
    <subcellularLocation>
        <location evidence="1">Membrane</location>
    </subcellularLocation>
</comment>
<sequence length="565" mass="60733">MMMVVVIMAFWLIGAIIGVLSGIGAVIFTMLMGELSLQALIGDALLGGCIAVISSLILQQWIGRPLAALASTLQGMHLDGDLARRAPVSAGPVGVCVERFNMLIESFQGIIGKVIFDAQRVADAADVMADHARIVADGSNDQRQASLSLAQVIEQMTAGVNAVADHATKTADNAQDARDLSQEGTQAVSAASTEIDRIAESVEESAQVIAALGDRSQAIGGIVSVIREIAEQTNLLALNAAIEAARAGEQGRGFAVVADEVRKLAERTASATSEISSMIAAIQNETRAAIVAIRAGSDQAHAGADLARQAAGSLERINQGAEQNMARIAEIATAIAHQSREADHVLEHVHEIMGMIERNAVGAANSLQEAQGLEGLAANLHEISNVFRLGNAGNQARAVHQRMPSIVQQAAEEVGRVLEHAISAREVSEEALFDPTYRPIPNTRPQKFSTDFDALTDRLFPRVQEPILERDTQITYAIGCDRSGYVPTHNRRFSQPLTGDEARDMPYNRTKRRFDDPVGKQCGVHELPFLIQTYRRDTGEILHDISAPVYVKGRHWGGFRIGYRA</sequence>
<feature type="transmembrane region" description="Helical" evidence="5">
    <location>
        <begin position="6"/>
        <end position="28"/>
    </location>
</feature>
<dbReference type="KEGG" id="tvi:Thivi_2264"/>
<name>I3YB45_THIV6</name>
<evidence type="ECO:0000259" key="6">
    <source>
        <dbReference type="PROSITE" id="PS50111"/>
    </source>
</evidence>
<dbReference type="Pfam" id="PF00015">
    <property type="entry name" value="MCPsignal"/>
    <property type="match status" value="1"/>
</dbReference>
<dbReference type="STRING" id="765911.Thivi_2264"/>
<dbReference type="GO" id="GO:0006935">
    <property type="term" value="P:chemotaxis"/>
    <property type="evidence" value="ECO:0007669"/>
    <property type="project" value="UniProtKB-ARBA"/>
</dbReference>
<dbReference type="PANTHER" id="PTHR32089:SF112">
    <property type="entry name" value="LYSOZYME-LIKE PROTEIN-RELATED"/>
    <property type="match status" value="1"/>
</dbReference>
<feature type="domain" description="Methyl-accepting transducer" evidence="6">
    <location>
        <begin position="117"/>
        <end position="353"/>
    </location>
</feature>
<dbReference type="PROSITE" id="PS50111">
    <property type="entry name" value="CHEMOTAXIS_TRANSDUC_2"/>
    <property type="match status" value="1"/>
</dbReference>
<keyword evidence="5" id="KW-1133">Transmembrane helix</keyword>
<dbReference type="GO" id="GO:0007165">
    <property type="term" value="P:signal transduction"/>
    <property type="evidence" value="ECO:0007669"/>
    <property type="project" value="UniProtKB-KW"/>
</dbReference>